<sequence length="288" mass="31271">MPSFEKQATGVRLEEEWLDCDNLNWNQFTTMHPMGIELGNLSQSISPDLEMNPETMTEMGGGLEDGQWWDEATSLRTPLFKPEANDVNIATNYLHELVSQVMAVSTRALSATSALLHSNSPPPTVSSTYVNEAFEGTRTLVRIINTISMKISGERGEGLQECVEEDGIGGLVLTTLACQQHLLGLFKAICKSIENCLEMVSGKKQVSDGIHGGSLNGDGAASSAQFTMVLQLLVHLINRLDRCLFTSPHTLSSPPSASSASAYGGVEDMVYMGKEAELQAQMDKLEEL</sequence>
<comment type="caution">
    <text evidence="1">The sequence shown here is derived from an EMBL/GenBank/DDBJ whole genome shotgun (WGS) entry which is preliminary data.</text>
</comment>
<accession>A0A8H4K2M2</accession>
<dbReference type="Proteomes" id="UP000605986">
    <property type="component" value="Unassembled WGS sequence"/>
</dbReference>
<dbReference type="OrthoDB" id="4222821at2759"/>
<reference evidence="1" key="1">
    <citation type="submission" date="2020-01" db="EMBL/GenBank/DDBJ databases">
        <title>Identification and distribution of gene clusters putatively required for synthesis of sphingolipid metabolism inhibitors in phylogenetically diverse species of the filamentous fungus Fusarium.</title>
        <authorList>
            <person name="Kim H.-S."/>
            <person name="Busman M."/>
            <person name="Brown D.W."/>
            <person name="Divon H."/>
            <person name="Uhlig S."/>
            <person name="Proctor R.H."/>
        </authorList>
    </citation>
    <scope>NUCLEOTIDE SEQUENCE</scope>
    <source>
        <strain evidence="1">NRRL 53441</strain>
    </source>
</reference>
<proteinExistence type="predicted"/>
<dbReference type="EMBL" id="JAADJG010000590">
    <property type="protein sequence ID" value="KAF4442640.1"/>
    <property type="molecule type" value="Genomic_DNA"/>
</dbReference>
<dbReference type="AlphaFoldDB" id="A0A8H4K2M2"/>
<organism evidence="1 2">
    <name type="scientific">Fusarium austroafricanum</name>
    <dbReference type="NCBI Taxonomy" id="2364996"/>
    <lineage>
        <taxon>Eukaryota</taxon>
        <taxon>Fungi</taxon>
        <taxon>Dikarya</taxon>
        <taxon>Ascomycota</taxon>
        <taxon>Pezizomycotina</taxon>
        <taxon>Sordariomycetes</taxon>
        <taxon>Hypocreomycetidae</taxon>
        <taxon>Hypocreales</taxon>
        <taxon>Nectriaceae</taxon>
        <taxon>Fusarium</taxon>
        <taxon>Fusarium concolor species complex</taxon>
    </lineage>
</organism>
<evidence type="ECO:0000313" key="1">
    <source>
        <dbReference type="EMBL" id="KAF4442640.1"/>
    </source>
</evidence>
<name>A0A8H4K2M2_9HYPO</name>
<evidence type="ECO:0000313" key="2">
    <source>
        <dbReference type="Proteomes" id="UP000605986"/>
    </source>
</evidence>
<keyword evidence="2" id="KW-1185">Reference proteome</keyword>
<gene>
    <name evidence="1" type="ORF">F53441_11681</name>
</gene>
<protein>
    <submittedName>
        <fullName evidence="1">Fungal zn(2)-Cys(6) binuclear cluster domain-containing protein</fullName>
    </submittedName>
</protein>